<comment type="caution">
    <text evidence="1">The sequence shown here is derived from an EMBL/GenBank/DDBJ whole genome shotgun (WGS) entry which is preliminary data.</text>
</comment>
<accession>A0AAE1RZI6</accession>
<evidence type="ECO:0000313" key="2">
    <source>
        <dbReference type="Proteomes" id="UP001291623"/>
    </source>
</evidence>
<proteinExistence type="predicted"/>
<name>A0AAE1RZI6_9SOLA</name>
<sequence>MTSLYRDFFCKTKMTQDVEMKEQAPPTSNSLSSTTPSVLHRIWKHIKKLHQQKK</sequence>
<dbReference type="AlphaFoldDB" id="A0AAE1RZI6"/>
<dbReference type="EMBL" id="JAVYJV010000011">
    <property type="protein sequence ID" value="KAK4359943.1"/>
    <property type="molecule type" value="Genomic_DNA"/>
</dbReference>
<reference evidence="1" key="1">
    <citation type="submission" date="2023-12" db="EMBL/GenBank/DDBJ databases">
        <title>Genome assembly of Anisodus tanguticus.</title>
        <authorList>
            <person name="Wang Y.-J."/>
        </authorList>
    </citation>
    <scope>NUCLEOTIDE SEQUENCE</scope>
    <source>
        <strain evidence="1">KB-2021</strain>
        <tissue evidence="1">Leaf</tissue>
    </source>
</reference>
<dbReference type="Proteomes" id="UP001291623">
    <property type="component" value="Unassembled WGS sequence"/>
</dbReference>
<organism evidence="1 2">
    <name type="scientific">Anisodus tanguticus</name>
    <dbReference type="NCBI Taxonomy" id="243964"/>
    <lineage>
        <taxon>Eukaryota</taxon>
        <taxon>Viridiplantae</taxon>
        <taxon>Streptophyta</taxon>
        <taxon>Embryophyta</taxon>
        <taxon>Tracheophyta</taxon>
        <taxon>Spermatophyta</taxon>
        <taxon>Magnoliopsida</taxon>
        <taxon>eudicotyledons</taxon>
        <taxon>Gunneridae</taxon>
        <taxon>Pentapetalae</taxon>
        <taxon>asterids</taxon>
        <taxon>lamiids</taxon>
        <taxon>Solanales</taxon>
        <taxon>Solanaceae</taxon>
        <taxon>Solanoideae</taxon>
        <taxon>Hyoscyameae</taxon>
        <taxon>Anisodus</taxon>
    </lineage>
</organism>
<gene>
    <name evidence="1" type="ORF">RND71_022172</name>
</gene>
<evidence type="ECO:0000313" key="1">
    <source>
        <dbReference type="EMBL" id="KAK4359943.1"/>
    </source>
</evidence>
<keyword evidence="2" id="KW-1185">Reference proteome</keyword>
<protein>
    <submittedName>
        <fullName evidence="1">Uncharacterized protein</fullName>
    </submittedName>
</protein>